<feature type="domain" description="Amine oxidase" evidence="1">
    <location>
        <begin position="71"/>
        <end position="323"/>
    </location>
</feature>
<evidence type="ECO:0000313" key="2">
    <source>
        <dbReference type="EMBL" id="TYC62056.1"/>
    </source>
</evidence>
<dbReference type="Gene3D" id="3.90.660.10">
    <property type="match status" value="1"/>
</dbReference>
<dbReference type="EMBL" id="SDKK01000001">
    <property type="protein sequence ID" value="TYC62056.1"/>
    <property type="molecule type" value="Genomic_DNA"/>
</dbReference>
<dbReference type="OrthoDB" id="5792777at2"/>
<reference evidence="2 3" key="1">
    <citation type="submission" date="2019-01" db="EMBL/GenBank/DDBJ databases">
        <title>Zoogloea oleivorans genome sequencing and assembly.</title>
        <authorList>
            <person name="Tancsics A."/>
            <person name="Farkas M."/>
            <person name="Kriszt B."/>
            <person name="Maroti G."/>
            <person name="Horvath B."/>
        </authorList>
    </citation>
    <scope>NUCLEOTIDE SEQUENCE [LARGE SCALE GENOMIC DNA]</scope>
    <source>
        <strain evidence="2 3">Buc</strain>
    </source>
</reference>
<evidence type="ECO:0000313" key="3">
    <source>
        <dbReference type="Proteomes" id="UP000389128"/>
    </source>
</evidence>
<dbReference type="PROSITE" id="PS51257">
    <property type="entry name" value="PROKAR_LIPOPROTEIN"/>
    <property type="match status" value="1"/>
</dbReference>
<dbReference type="PANTHER" id="PTHR16128">
    <property type="entry name" value="FAD/NAD(P)-BINDING OXIDOREDUCTASE FAMILY PROTEIN"/>
    <property type="match status" value="1"/>
</dbReference>
<accession>A0A6C2D7S6</accession>
<dbReference type="AlphaFoldDB" id="A0A6C2D7S6"/>
<dbReference type="RefSeq" id="WP_148577147.1">
    <property type="nucleotide sequence ID" value="NZ_SDKK01000001.1"/>
</dbReference>
<dbReference type="InterPro" id="IPR036188">
    <property type="entry name" value="FAD/NAD-bd_sf"/>
</dbReference>
<comment type="caution">
    <text evidence="2">The sequence shown here is derived from an EMBL/GenBank/DDBJ whole genome shotgun (WGS) entry which is preliminary data.</text>
</comment>
<sequence>MKNTPKIAIVGAGIAGLSCTKRLKDAGLDTVLFDKSRGPAGRMSTRRGDDWQCDHGAQYFTARDPAFRAEVARWQAAGVADLWQPRLAILGGAETREPDQGHERFVGVPRMTAPARHLADGLPLSAQTTIQTLHCGPDGWCLSSIEQGVLATRFDAILLAVPAPQAEPLLRVPAPRLAALAGRAVMRGSWALMLRYDAPLTLAFDAAFVNAGPLRWVARDNSKPGRGPQETWLLHASATWSEAHIEDSPEAVAAALLQAFIKLGAPAPQAWTAHRWRYADTEPALDNVCAWDADLRIGLCGDWLNGGKVEGAWQSGQRLAEQLMQSLAWPGNTSP</sequence>
<name>A0A6C2D7S6_9RHOO</name>
<dbReference type="Pfam" id="PF13450">
    <property type="entry name" value="NAD_binding_8"/>
    <property type="match status" value="1"/>
</dbReference>
<dbReference type="Gene3D" id="3.50.50.60">
    <property type="entry name" value="FAD/NAD(P)-binding domain"/>
    <property type="match status" value="1"/>
</dbReference>
<dbReference type="PANTHER" id="PTHR16128:SF5">
    <property type="entry name" value="FAD_NAD(P)-BINDING OXIDOREDUCTASE FAMILY PROTEIN"/>
    <property type="match status" value="1"/>
</dbReference>
<dbReference type="InterPro" id="IPR002937">
    <property type="entry name" value="Amino_oxidase"/>
</dbReference>
<proteinExistence type="predicted"/>
<keyword evidence="3" id="KW-1185">Reference proteome</keyword>
<dbReference type="SUPFAM" id="SSF51905">
    <property type="entry name" value="FAD/NAD(P)-binding domain"/>
    <property type="match status" value="1"/>
</dbReference>
<dbReference type="GO" id="GO:0016491">
    <property type="term" value="F:oxidoreductase activity"/>
    <property type="evidence" value="ECO:0007669"/>
    <property type="project" value="InterPro"/>
</dbReference>
<organism evidence="2 3">
    <name type="scientific">Zoogloea oleivorans</name>
    <dbReference type="NCBI Taxonomy" id="1552750"/>
    <lineage>
        <taxon>Bacteria</taxon>
        <taxon>Pseudomonadati</taxon>
        <taxon>Pseudomonadota</taxon>
        <taxon>Betaproteobacteria</taxon>
        <taxon>Rhodocyclales</taxon>
        <taxon>Zoogloeaceae</taxon>
        <taxon>Zoogloea</taxon>
    </lineage>
</organism>
<dbReference type="Proteomes" id="UP000389128">
    <property type="component" value="Unassembled WGS sequence"/>
</dbReference>
<gene>
    <name evidence="2" type="ORF">ETQ85_00400</name>
</gene>
<evidence type="ECO:0000259" key="1">
    <source>
        <dbReference type="Pfam" id="PF01593"/>
    </source>
</evidence>
<dbReference type="Pfam" id="PF01593">
    <property type="entry name" value="Amino_oxidase"/>
    <property type="match status" value="1"/>
</dbReference>
<protein>
    <submittedName>
        <fullName evidence="2">NAD/FAD-dependent oxidoreductase</fullName>
    </submittedName>
</protein>